<name>A0A1E1XVM8_AMBSC</name>
<accession>A0A1E1XVM8</accession>
<evidence type="ECO:0000313" key="1">
    <source>
        <dbReference type="EMBL" id="JAU03348.1"/>
    </source>
</evidence>
<organism evidence="1">
    <name type="scientific">Amblyomma sculptum</name>
    <name type="common">Tick</name>
    <dbReference type="NCBI Taxonomy" id="1581419"/>
    <lineage>
        <taxon>Eukaryota</taxon>
        <taxon>Metazoa</taxon>
        <taxon>Ecdysozoa</taxon>
        <taxon>Arthropoda</taxon>
        <taxon>Chelicerata</taxon>
        <taxon>Arachnida</taxon>
        <taxon>Acari</taxon>
        <taxon>Parasitiformes</taxon>
        <taxon>Ixodida</taxon>
        <taxon>Ixodoidea</taxon>
        <taxon>Ixodidae</taxon>
        <taxon>Amblyomminae</taxon>
        <taxon>Amblyomma</taxon>
    </lineage>
</organism>
<reference evidence="1" key="2">
    <citation type="journal article" date="2017" name="Front. Cell. Infect. Microbiol.">
        <title>Analysis of the Salivary Gland Transcriptome of Unfed and Partially Fed Amblyomma sculptum Ticks and Descriptive Proteome of the Saliva.</title>
        <authorList>
            <person name="Esteves E."/>
            <person name="Maruyama S.R."/>
            <person name="Kawahara R."/>
            <person name="Fujita A."/>
            <person name="Martins L.A."/>
            <person name="Righi A.A."/>
            <person name="Costa F.B."/>
            <person name="Palmisano G."/>
            <person name="Labruna M.B."/>
            <person name="Sa-Nunes A."/>
            <person name="Ribeiro J.M.C."/>
            <person name="Fogaca A.C."/>
        </authorList>
    </citation>
    <scope>NUCLEOTIDE SEQUENCE</scope>
</reference>
<dbReference type="AlphaFoldDB" id="A0A1E1XVM8"/>
<sequence>MSAAKMDLASGIWLMLFVQKHVPAWPVRELMDTLSALLDDTQLAPFLAPGAEKKFRRFVREMPAHFHYDAQKDTVALVKDSPIIAADQWLVRYLAQQIQASEGGLEMGTETSAKCQSAVPKCMADHLRLAYGGNLNVFFRIHPRDFTVDESGTRVRLTPSFHEESIATFAKEENLVFFFIDLLQKIGATKEKPCNVHTLMKYLPFMKSAERNLLQEGYRANLNVFFLLNPAHFATTKAQKGSVFLKNPDPDYGLALFLKQQVHILSTCSSGHSLKVLLTDLASRAKYSPSPIARPFFGVKSVGKKLKDIALRHPAMFHVDKQGEKLWLREERPPRPEGQWNADAELLSVAYFIDVLKHTDATSPSWAICFNYVVRAASAAPPSCK</sequence>
<protein>
    <submittedName>
        <fullName evidence="1">Uncharacterized protein</fullName>
    </submittedName>
</protein>
<reference evidence="1" key="1">
    <citation type="submission" date="2016-09" db="EMBL/GenBank/DDBJ databases">
        <authorList>
            <person name="Capua I."/>
            <person name="De Benedictis P."/>
            <person name="Joannis T."/>
            <person name="Lombin L.H."/>
            <person name="Cattoli G."/>
        </authorList>
    </citation>
    <scope>NUCLEOTIDE SEQUENCE</scope>
</reference>
<dbReference type="EMBL" id="GFAA01000087">
    <property type="protein sequence ID" value="JAU03348.1"/>
    <property type="molecule type" value="mRNA"/>
</dbReference>
<proteinExistence type="evidence at transcript level"/>
<feature type="non-terminal residue" evidence="1">
    <location>
        <position position="385"/>
    </location>
</feature>